<dbReference type="AlphaFoldDB" id="A0A9W7C0T8"/>
<feature type="chain" id="PRO_5040993404" evidence="2">
    <location>
        <begin position="24"/>
        <end position="570"/>
    </location>
</feature>
<dbReference type="Proteomes" id="UP001165122">
    <property type="component" value="Unassembled WGS sequence"/>
</dbReference>
<evidence type="ECO:0000313" key="4">
    <source>
        <dbReference type="Proteomes" id="UP001165122"/>
    </source>
</evidence>
<dbReference type="OrthoDB" id="191730at2759"/>
<feature type="compositionally biased region" description="Basic and acidic residues" evidence="1">
    <location>
        <begin position="328"/>
        <end position="342"/>
    </location>
</feature>
<evidence type="ECO:0000256" key="1">
    <source>
        <dbReference type="SAM" id="MobiDB-lite"/>
    </source>
</evidence>
<proteinExistence type="predicted"/>
<dbReference type="EMBL" id="BRXW01000024">
    <property type="protein sequence ID" value="GMI00530.1"/>
    <property type="molecule type" value="Genomic_DNA"/>
</dbReference>
<evidence type="ECO:0000256" key="2">
    <source>
        <dbReference type="SAM" id="SignalP"/>
    </source>
</evidence>
<evidence type="ECO:0000313" key="3">
    <source>
        <dbReference type="EMBL" id="GMI00530.1"/>
    </source>
</evidence>
<protein>
    <submittedName>
        <fullName evidence="3">Uncharacterized protein</fullName>
    </submittedName>
</protein>
<keyword evidence="4" id="KW-1185">Reference proteome</keyword>
<comment type="caution">
    <text evidence="3">The sequence shown here is derived from an EMBL/GenBank/DDBJ whole genome shotgun (WGS) entry which is preliminary data.</text>
</comment>
<sequence>MFTRLWMLSVLLLVCCGTDETLAKGRSGRATTTTTSKLEDTLELINPNRGFFRPDGPYFAQNLYTGEHNLQVALRPQLPNLRKNCSEPLLSDGQLIFKVGAQNYEGIPCLAFRVRRDYIEESAMDEALESDACIVNFKKPYATVSWFANCIPFPVRNATEYVYRVGLGAKGVEAIDKVKRGYIFKNKREKKLHDAFVANATVMLRNLQPSTREGADFTLNEPWKSSPLLRNVTHSFQTCFEHIEHDFLAPENCFSSTMSVTPVDTVGDSKWGQHRCTVSVCSGVRFPSLPWDEWGISRKGLRESLRELRMAEMGKQMRWRKKRGLGKGGEEKGKKGKGKEEQRALKQLVAPVPTTRHVIYEKPRFTRFVMEAASVIPLSGPLSGRLVGRGRPSAELALKSHFVSSLNSSVPLHMRDMNGFLLGRDMRGWSAKDHGPFRDGMRGTGEFRFFTGDNHERSLCWVFFGDFLSFSRTKKKTTLIEESRLMLEGGKKRLPKNLEEVNSQVARVRGVYDENFVTKTAMGMGVRFKFKGMRLKIDFASLNSGQAKVNFGIGNDFGTKRKESSEFNGF</sequence>
<keyword evidence="2" id="KW-0732">Signal</keyword>
<organism evidence="3 4">
    <name type="scientific">Triparma laevis f. longispina</name>
    <dbReference type="NCBI Taxonomy" id="1714387"/>
    <lineage>
        <taxon>Eukaryota</taxon>
        <taxon>Sar</taxon>
        <taxon>Stramenopiles</taxon>
        <taxon>Ochrophyta</taxon>
        <taxon>Bolidophyceae</taxon>
        <taxon>Parmales</taxon>
        <taxon>Triparmaceae</taxon>
        <taxon>Triparma</taxon>
    </lineage>
</organism>
<feature type="region of interest" description="Disordered" evidence="1">
    <location>
        <begin position="321"/>
        <end position="342"/>
    </location>
</feature>
<reference evidence="4" key="1">
    <citation type="journal article" date="2023" name="Commun. Biol.">
        <title>Genome analysis of Parmales, the sister group of diatoms, reveals the evolutionary specialization of diatoms from phago-mixotrophs to photoautotrophs.</title>
        <authorList>
            <person name="Ban H."/>
            <person name="Sato S."/>
            <person name="Yoshikawa S."/>
            <person name="Yamada K."/>
            <person name="Nakamura Y."/>
            <person name="Ichinomiya M."/>
            <person name="Sato N."/>
            <person name="Blanc-Mathieu R."/>
            <person name="Endo H."/>
            <person name="Kuwata A."/>
            <person name="Ogata H."/>
        </authorList>
    </citation>
    <scope>NUCLEOTIDE SEQUENCE [LARGE SCALE GENOMIC DNA]</scope>
    <source>
        <strain evidence="4">NIES 3700</strain>
    </source>
</reference>
<accession>A0A9W7C0T8</accession>
<gene>
    <name evidence="3" type="ORF">TrLO_g8311</name>
</gene>
<feature type="signal peptide" evidence="2">
    <location>
        <begin position="1"/>
        <end position="23"/>
    </location>
</feature>
<name>A0A9W7C0T8_9STRA</name>